<evidence type="ECO:0000256" key="2">
    <source>
        <dbReference type="ARBA" id="ARBA00022695"/>
    </source>
</evidence>
<evidence type="ECO:0000256" key="5">
    <source>
        <dbReference type="ARBA" id="ARBA00022801"/>
    </source>
</evidence>
<feature type="domain" description="Integrase zinc-binding" evidence="8">
    <location>
        <begin position="159"/>
        <end position="215"/>
    </location>
</feature>
<evidence type="ECO:0000259" key="7">
    <source>
        <dbReference type="Pfam" id="PF17917"/>
    </source>
</evidence>
<name>A0AAP0KUM6_9MAGN</name>
<comment type="caution">
    <text evidence="9">The sequence shown here is derived from an EMBL/GenBank/DDBJ whole genome shotgun (WGS) entry which is preliminary data.</text>
</comment>
<evidence type="ECO:0000313" key="10">
    <source>
        <dbReference type="Proteomes" id="UP001419268"/>
    </source>
</evidence>
<dbReference type="Proteomes" id="UP001419268">
    <property type="component" value="Unassembled WGS sequence"/>
</dbReference>
<dbReference type="PANTHER" id="PTHR37984:SF5">
    <property type="entry name" value="PROTEIN NYNRIN-LIKE"/>
    <property type="match status" value="1"/>
</dbReference>
<keyword evidence="4" id="KW-0255">Endonuclease</keyword>
<keyword evidence="1" id="KW-0808">Transferase</keyword>
<dbReference type="GO" id="GO:0003964">
    <property type="term" value="F:RNA-directed DNA polymerase activity"/>
    <property type="evidence" value="ECO:0007669"/>
    <property type="project" value="UniProtKB-KW"/>
</dbReference>
<evidence type="ECO:0000256" key="6">
    <source>
        <dbReference type="ARBA" id="ARBA00022918"/>
    </source>
</evidence>
<proteinExistence type="predicted"/>
<dbReference type="SUPFAM" id="SSF56672">
    <property type="entry name" value="DNA/RNA polymerases"/>
    <property type="match status" value="1"/>
</dbReference>
<gene>
    <name evidence="9" type="ORF">Scep_004254</name>
</gene>
<keyword evidence="2" id="KW-0548">Nucleotidyltransferase</keyword>
<dbReference type="InterPro" id="IPR050951">
    <property type="entry name" value="Retrovirus_Pol_polyprotein"/>
</dbReference>
<keyword evidence="6" id="KW-0695">RNA-directed DNA polymerase</keyword>
<keyword evidence="3" id="KW-0540">Nuclease</keyword>
<dbReference type="InterPro" id="IPR041588">
    <property type="entry name" value="Integrase_H2C2"/>
</dbReference>
<evidence type="ECO:0000313" key="9">
    <source>
        <dbReference type="EMBL" id="KAK9157680.1"/>
    </source>
</evidence>
<dbReference type="Pfam" id="PF17921">
    <property type="entry name" value="Integrase_H2C2"/>
    <property type="match status" value="1"/>
</dbReference>
<dbReference type="GO" id="GO:0004519">
    <property type="term" value="F:endonuclease activity"/>
    <property type="evidence" value="ECO:0007669"/>
    <property type="project" value="UniProtKB-KW"/>
</dbReference>
<dbReference type="GO" id="GO:0016787">
    <property type="term" value="F:hydrolase activity"/>
    <property type="evidence" value="ECO:0007669"/>
    <property type="project" value="UniProtKB-KW"/>
</dbReference>
<evidence type="ECO:0008006" key="11">
    <source>
        <dbReference type="Google" id="ProtNLM"/>
    </source>
</evidence>
<sequence length="218" mass="25753">METRYLRVVEPPQNEARQRWSTYEQELYAIMRALQHWEPYLIHTKFILHSDHVALQHLNSQKSLNRMHARWVLFLQKFTFVFKHKQGKANRVDDALSRRSHLLTTLSASLIGFDLLKDLYSSDWDFNEIWSNCLSHTNSGDYTIHESYLFKGSLLCIPQTSLRMVLIEELHANGLAAHLGRDKTISLVADRYFWPQLKRDFAKFMGRYEVYQFAKGTT</sequence>
<evidence type="ECO:0000256" key="4">
    <source>
        <dbReference type="ARBA" id="ARBA00022759"/>
    </source>
</evidence>
<dbReference type="Pfam" id="PF17917">
    <property type="entry name" value="RT_RNaseH"/>
    <property type="match status" value="1"/>
</dbReference>
<dbReference type="InterPro" id="IPR043502">
    <property type="entry name" value="DNA/RNA_pol_sf"/>
</dbReference>
<dbReference type="EMBL" id="JBBNAG010000002">
    <property type="protein sequence ID" value="KAK9157680.1"/>
    <property type="molecule type" value="Genomic_DNA"/>
</dbReference>
<feature type="domain" description="Reverse transcriptase RNase H-like" evidence="7">
    <location>
        <begin position="14"/>
        <end position="78"/>
    </location>
</feature>
<reference evidence="9 10" key="1">
    <citation type="submission" date="2024-01" db="EMBL/GenBank/DDBJ databases">
        <title>Genome assemblies of Stephania.</title>
        <authorList>
            <person name="Yang L."/>
        </authorList>
    </citation>
    <scope>NUCLEOTIDE SEQUENCE [LARGE SCALE GENOMIC DNA]</scope>
    <source>
        <strain evidence="9">JXDWG</strain>
        <tissue evidence="9">Leaf</tissue>
    </source>
</reference>
<accession>A0AAP0KUM6</accession>
<evidence type="ECO:0000256" key="1">
    <source>
        <dbReference type="ARBA" id="ARBA00022679"/>
    </source>
</evidence>
<dbReference type="PANTHER" id="PTHR37984">
    <property type="entry name" value="PROTEIN CBG26694"/>
    <property type="match status" value="1"/>
</dbReference>
<dbReference type="AlphaFoldDB" id="A0AAP0KUM6"/>
<keyword evidence="5" id="KW-0378">Hydrolase</keyword>
<dbReference type="Gene3D" id="1.10.340.70">
    <property type="match status" value="1"/>
</dbReference>
<evidence type="ECO:0000259" key="8">
    <source>
        <dbReference type="Pfam" id="PF17921"/>
    </source>
</evidence>
<evidence type="ECO:0000256" key="3">
    <source>
        <dbReference type="ARBA" id="ARBA00022722"/>
    </source>
</evidence>
<organism evidence="9 10">
    <name type="scientific">Stephania cephalantha</name>
    <dbReference type="NCBI Taxonomy" id="152367"/>
    <lineage>
        <taxon>Eukaryota</taxon>
        <taxon>Viridiplantae</taxon>
        <taxon>Streptophyta</taxon>
        <taxon>Embryophyta</taxon>
        <taxon>Tracheophyta</taxon>
        <taxon>Spermatophyta</taxon>
        <taxon>Magnoliopsida</taxon>
        <taxon>Ranunculales</taxon>
        <taxon>Menispermaceae</taxon>
        <taxon>Menispermoideae</taxon>
        <taxon>Cissampelideae</taxon>
        <taxon>Stephania</taxon>
    </lineage>
</organism>
<protein>
    <recommendedName>
        <fullName evidence="11">Retrovirus-related Pol polyprotein from transposon 17.6</fullName>
    </recommendedName>
</protein>
<dbReference type="CDD" id="cd09274">
    <property type="entry name" value="RNase_HI_RT_Ty3"/>
    <property type="match status" value="1"/>
</dbReference>
<keyword evidence="10" id="KW-1185">Reference proteome</keyword>
<dbReference type="InterPro" id="IPR041373">
    <property type="entry name" value="RT_RNaseH"/>
</dbReference>